<evidence type="ECO:0000313" key="4">
    <source>
        <dbReference type="EMBL" id="MBJ3777109.1"/>
    </source>
</evidence>
<keyword evidence="5" id="KW-1185">Reference proteome</keyword>
<dbReference type="SUPFAM" id="SSF103378">
    <property type="entry name" value="2-methylcitrate dehydratase PrpD"/>
    <property type="match status" value="1"/>
</dbReference>
<dbReference type="InterPro" id="IPR036148">
    <property type="entry name" value="MmgE/PrpD_sf"/>
</dbReference>
<evidence type="ECO:0000313" key="5">
    <source>
        <dbReference type="Proteomes" id="UP000609531"/>
    </source>
</evidence>
<dbReference type="Gene3D" id="3.30.1330.120">
    <property type="entry name" value="2-methylcitrate dehydratase PrpD"/>
    <property type="match status" value="1"/>
</dbReference>
<accession>A0A934II26</accession>
<comment type="similarity">
    <text evidence="1">Belongs to the PrpD family.</text>
</comment>
<dbReference type="InterPro" id="IPR045337">
    <property type="entry name" value="MmgE_PrpD_C"/>
</dbReference>
<dbReference type="Proteomes" id="UP000609531">
    <property type="component" value="Unassembled WGS sequence"/>
</dbReference>
<dbReference type="RefSeq" id="WP_198883006.1">
    <property type="nucleotide sequence ID" value="NZ_JAEKJA010000012.1"/>
</dbReference>
<dbReference type="PANTHER" id="PTHR16943:SF8">
    <property type="entry name" value="2-METHYLCITRATE DEHYDRATASE"/>
    <property type="match status" value="1"/>
</dbReference>
<reference evidence="4" key="1">
    <citation type="submission" date="2020-12" db="EMBL/GenBank/DDBJ databases">
        <title>Bacterial taxonomy.</title>
        <authorList>
            <person name="Pan X."/>
        </authorList>
    </citation>
    <scope>NUCLEOTIDE SEQUENCE</scope>
    <source>
        <strain evidence="4">B2012</strain>
    </source>
</reference>
<gene>
    <name evidence="4" type="ORF">JCR33_15485</name>
</gene>
<dbReference type="GO" id="GO:0016829">
    <property type="term" value="F:lyase activity"/>
    <property type="evidence" value="ECO:0007669"/>
    <property type="project" value="InterPro"/>
</dbReference>
<name>A0A934II26_9HYPH</name>
<dbReference type="PANTHER" id="PTHR16943">
    <property type="entry name" value="2-METHYLCITRATE DEHYDRATASE-RELATED"/>
    <property type="match status" value="1"/>
</dbReference>
<dbReference type="AlphaFoldDB" id="A0A934II26"/>
<feature type="domain" description="MmgE/PrpD C-terminal" evidence="3">
    <location>
        <begin position="267"/>
        <end position="421"/>
    </location>
</feature>
<dbReference type="InterPro" id="IPR042188">
    <property type="entry name" value="MmgE/PrpD_sf_2"/>
</dbReference>
<evidence type="ECO:0000259" key="2">
    <source>
        <dbReference type="Pfam" id="PF03972"/>
    </source>
</evidence>
<organism evidence="4 5">
    <name type="scientific">Acuticoccus mangrovi</name>
    <dbReference type="NCBI Taxonomy" id="2796142"/>
    <lineage>
        <taxon>Bacteria</taxon>
        <taxon>Pseudomonadati</taxon>
        <taxon>Pseudomonadota</taxon>
        <taxon>Alphaproteobacteria</taxon>
        <taxon>Hyphomicrobiales</taxon>
        <taxon>Amorphaceae</taxon>
        <taxon>Acuticoccus</taxon>
    </lineage>
</organism>
<dbReference type="EMBL" id="JAEKJA010000012">
    <property type="protein sequence ID" value="MBJ3777109.1"/>
    <property type="molecule type" value="Genomic_DNA"/>
</dbReference>
<sequence>MADAIEGIVAHAIRIRFDDIPADVIATTQSYLLDTMGLIAAGASAPGCEAVIDQLVDWGGKPEARLFVRDRRVPAPAAAMGNSLMAHALDFDDTHERGDMHGYAVVLPAAMAMAERCGPVSGPEFLRAIVTGIDISYRLGMAIRVYRGWHPTATCGVFGAAIAAGMIARLSETELRNAMGIAYSLAAGNFQCILDGSLTKRMQPAFAARAAVEAAVYAGAGLTGAKDVLEGRFGLFPLYELGDYAPEYLRDDLGVRFEGMSASMKPYPSCRFCHAAVDAVIALKEAVGFGPDDVAEMELRMPHEAHDYVGGPYRPGDSPQVSAQFNAAYNAAVAVFRGKLGLAELEPEVVLDPAIRALADRVTTVETDEDYCFGPQDIIITLKDGRTLTQHVDVMLGHFDKPLTREQLVAKVRDCIAYGGAPASDVEQLLQWVGGLPTAADALAGLPTYRVRSEAA</sequence>
<dbReference type="Pfam" id="PF03972">
    <property type="entry name" value="MmgE_PrpD_N"/>
    <property type="match status" value="1"/>
</dbReference>
<dbReference type="Pfam" id="PF19305">
    <property type="entry name" value="MmgE_PrpD_C"/>
    <property type="match status" value="1"/>
</dbReference>
<dbReference type="InterPro" id="IPR042183">
    <property type="entry name" value="MmgE/PrpD_sf_1"/>
</dbReference>
<dbReference type="Gene3D" id="1.10.4100.10">
    <property type="entry name" value="2-methylcitrate dehydratase PrpD"/>
    <property type="match status" value="1"/>
</dbReference>
<evidence type="ECO:0000259" key="3">
    <source>
        <dbReference type="Pfam" id="PF19305"/>
    </source>
</evidence>
<dbReference type="InterPro" id="IPR045336">
    <property type="entry name" value="MmgE_PrpD_N"/>
</dbReference>
<protein>
    <submittedName>
        <fullName evidence="4">MmgE/PrpD family protein</fullName>
    </submittedName>
</protein>
<feature type="domain" description="MmgE/PrpD N-terminal" evidence="2">
    <location>
        <begin position="10"/>
        <end position="239"/>
    </location>
</feature>
<evidence type="ECO:0000256" key="1">
    <source>
        <dbReference type="ARBA" id="ARBA00006174"/>
    </source>
</evidence>
<comment type="caution">
    <text evidence="4">The sequence shown here is derived from an EMBL/GenBank/DDBJ whole genome shotgun (WGS) entry which is preliminary data.</text>
</comment>
<proteinExistence type="inferred from homology"/>
<dbReference type="InterPro" id="IPR005656">
    <property type="entry name" value="MmgE_PrpD"/>
</dbReference>